<protein>
    <submittedName>
        <fullName evidence="1">Uncharacterized protein</fullName>
    </submittedName>
</protein>
<dbReference type="RefSeq" id="WP_281242848.1">
    <property type="nucleotide sequence ID" value="NZ_FOGD01000014.1"/>
</dbReference>
<sequence length="42" mass="4555">MRIVDSLGGVFAAMCQWPADEQAAFVADLERMVANVQAQGEE</sequence>
<proteinExistence type="predicted"/>
<name>A0A1H9RSW9_9BURK</name>
<accession>A0A1H9RSW9</accession>
<keyword evidence="2" id="KW-1185">Reference proteome</keyword>
<evidence type="ECO:0000313" key="1">
    <source>
        <dbReference type="EMBL" id="SER75545.1"/>
    </source>
</evidence>
<gene>
    <name evidence="1" type="ORF">SAMN02982919_02942</name>
</gene>
<dbReference type="EMBL" id="FOGD01000014">
    <property type="protein sequence ID" value="SER75545.1"/>
    <property type="molecule type" value="Genomic_DNA"/>
</dbReference>
<evidence type="ECO:0000313" key="2">
    <source>
        <dbReference type="Proteomes" id="UP000199766"/>
    </source>
</evidence>
<dbReference type="Proteomes" id="UP000199766">
    <property type="component" value="Unassembled WGS sequence"/>
</dbReference>
<organism evidence="1 2">
    <name type="scientific">Giesbergeria anulus</name>
    <dbReference type="NCBI Taxonomy" id="180197"/>
    <lineage>
        <taxon>Bacteria</taxon>
        <taxon>Pseudomonadati</taxon>
        <taxon>Pseudomonadota</taxon>
        <taxon>Betaproteobacteria</taxon>
        <taxon>Burkholderiales</taxon>
        <taxon>Comamonadaceae</taxon>
        <taxon>Giesbergeria</taxon>
    </lineage>
</organism>
<dbReference type="AlphaFoldDB" id="A0A1H9RSW9"/>
<reference evidence="1 2" key="1">
    <citation type="submission" date="2016-10" db="EMBL/GenBank/DDBJ databases">
        <authorList>
            <person name="de Groot N.N."/>
        </authorList>
    </citation>
    <scope>NUCLEOTIDE SEQUENCE [LARGE SCALE GENOMIC DNA]</scope>
    <source>
        <strain evidence="1 2">ATCC 35958</strain>
    </source>
</reference>